<organism evidence="2">
    <name type="scientific">marine metagenome</name>
    <dbReference type="NCBI Taxonomy" id="408172"/>
    <lineage>
        <taxon>unclassified sequences</taxon>
        <taxon>metagenomes</taxon>
        <taxon>ecological metagenomes</taxon>
    </lineage>
</organism>
<evidence type="ECO:0000313" key="2">
    <source>
        <dbReference type="EMBL" id="SVA78858.1"/>
    </source>
</evidence>
<keyword evidence="1" id="KW-1133">Transmembrane helix</keyword>
<gene>
    <name evidence="2" type="ORF">METZ01_LOCUS131712</name>
</gene>
<reference evidence="2" key="1">
    <citation type="submission" date="2018-05" db="EMBL/GenBank/DDBJ databases">
        <authorList>
            <person name="Lanie J.A."/>
            <person name="Ng W.-L."/>
            <person name="Kazmierczak K.M."/>
            <person name="Andrzejewski T.M."/>
            <person name="Davidsen T.M."/>
            <person name="Wayne K.J."/>
            <person name="Tettelin H."/>
            <person name="Glass J.I."/>
            <person name="Rusch D."/>
            <person name="Podicherti R."/>
            <person name="Tsui H.-C.T."/>
            <person name="Winkler M.E."/>
        </authorList>
    </citation>
    <scope>NUCLEOTIDE SEQUENCE</scope>
</reference>
<name>A0A381YP99_9ZZZZ</name>
<proteinExistence type="predicted"/>
<keyword evidence="1" id="KW-0472">Membrane</keyword>
<keyword evidence="1" id="KW-0812">Transmembrane</keyword>
<protein>
    <submittedName>
        <fullName evidence="2">Uncharacterized protein</fullName>
    </submittedName>
</protein>
<evidence type="ECO:0000256" key="1">
    <source>
        <dbReference type="SAM" id="Phobius"/>
    </source>
</evidence>
<accession>A0A381YP99</accession>
<dbReference type="EMBL" id="UINC01018715">
    <property type="protein sequence ID" value="SVA78858.1"/>
    <property type="molecule type" value="Genomic_DNA"/>
</dbReference>
<feature type="transmembrane region" description="Helical" evidence="1">
    <location>
        <begin position="12"/>
        <end position="32"/>
    </location>
</feature>
<dbReference type="AlphaFoldDB" id="A0A381YP99"/>
<sequence>MAFVNWQTSGVRWLPLVAAVVHVVLPVCVLACGSPSMEAATHDPDATIGSVRCLAHEDSQRSDDSQAPDAAPTCDRSHSALGIIPIGGGTPDADRAFQDALTQPFADWTLTSYLSTLPLYFRAINPPISPHVVTLRL</sequence>